<proteinExistence type="predicted"/>
<evidence type="ECO:0000313" key="2">
    <source>
        <dbReference type="EMBL" id="ALP69028.1"/>
    </source>
</evidence>
<reference evidence="2" key="1">
    <citation type="journal article" date="2016" name="Genome Biol. Evol.">
        <title>Evolution of chromosomal Clostridium botulinum type E neurotoxin gene clusters: evidence provided by their rare plasmid borne counterparts.</title>
        <authorList>
            <person name="Carter A.T."/>
            <person name="Austin J.W."/>
            <person name="Weedmark K.A."/>
            <person name="Peck M.W."/>
        </authorList>
    </citation>
    <scope>NUCLEOTIDE SEQUENCE</scope>
    <source>
        <strain evidence="2">GA0702E1CS</strain>
        <plasmid evidence="2">pGA0702E1CS</plasmid>
    </source>
</reference>
<evidence type="ECO:0000256" key="1">
    <source>
        <dbReference type="SAM" id="Phobius"/>
    </source>
</evidence>
<accession>A0A126I608</accession>
<keyword evidence="1" id="KW-0812">Transmembrane</keyword>
<feature type="transmembrane region" description="Helical" evidence="1">
    <location>
        <begin position="12"/>
        <end position="38"/>
    </location>
</feature>
<dbReference type="EMBL" id="KT901798">
    <property type="protein sequence ID" value="ALP69028.1"/>
    <property type="molecule type" value="Genomic_DNA"/>
</dbReference>
<keyword evidence="2" id="KW-0614">Plasmid</keyword>
<keyword evidence="1" id="KW-1133">Transmembrane helix</keyword>
<name>A0A126I608_CLOBO</name>
<protein>
    <submittedName>
        <fullName evidence="2">Uncharacterized protein</fullName>
    </submittedName>
</protein>
<organism evidence="2">
    <name type="scientific">Clostridium botulinum</name>
    <dbReference type="NCBI Taxonomy" id="1491"/>
    <lineage>
        <taxon>Bacteria</taxon>
        <taxon>Bacillati</taxon>
        <taxon>Bacillota</taxon>
        <taxon>Clostridia</taxon>
        <taxon>Eubacteriales</taxon>
        <taxon>Clostridiaceae</taxon>
        <taxon>Clostridium</taxon>
    </lineage>
</organism>
<dbReference type="AlphaFoldDB" id="A0A126I608"/>
<keyword evidence="1" id="KW-0472">Membrane</keyword>
<geneLocation type="plasmid" evidence="2">
    <name>pGA0702E1CS</name>
</geneLocation>
<sequence>MLDIIFFIKSHNIFLCFNFFTSFLFIMHQPTFIFLCIIKRTQLKKETTYKNLYYINNKLSLILKYIKNKRKVM</sequence>